<dbReference type="InterPro" id="IPR029063">
    <property type="entry name" value="SAM-dependent_MTases_sf"/>
</dbReference>
<comment type="similarity">
    <text evidence="2 7">Belongs to the NDUFAF7 family.</text>
</comment>
<dbReference type="InterPro" id="IPR003788">
    <property type="entry name" value="NDUFAF7"/>
</dbReference>
<dbReference type="GO" id="GO:0032981">
    <property type="term" value="P:mitochondrial respiratory chain complex I assembly"/>
    <property type="evidence" value="ECO:0007669"/>
    <property type="project" value="TreeGrafter"/>
</dbReference>
<comment type="subcellular location">
    <subcellularLocation>
        <location evidence="1 7">Mitochondrion</location>
    </subcellularLocation>
</comment>
<evidence type="ECO:0000256" key="5">
    <source>
        <dbReference type="ARBA" id="ARBA00023128"/>
    </source>
</evidence>
<dbReference type="InParanoid" id="E0VC44"/>
<dbReference type="EMBL" id="AAZO01000953">
    <property type="status" value="NOT_ANNOTATED_CDS"/>
    <property type="molecule type" value="Genomic_DNA"/>
</dbReference>
<dbReference type="InterPro" id="IPR038375">
    <property type="entry name" value="NDUFAF7_sf"/>
</dbReference>
<dbReference type="GO" id="GO:0005739">
    <property type="term" value="C:mitochondrion"/>
    <property type="evidence" value="ECO:0007669"/>
    <property type="project" value="UniProtKB-SubCell"/>
</dbReference>
<dbReference type="OrthoDB" id="438553at2759"/>
<dbReference type="EMBL" id="DS235047">
    <property type="protein sequence ID" value="EEB10950.1"/>
    <property type="molecule type" value="Genomic_DNA"/>
</dbReference>
<evidence type="ECO:0000256" key="7">
    <source>
        <dbReference type="RuleBase" id="RU364114"/>
    </source>
</evidence>
<name>E0VC44_PEDHC</name>
<reference evidence="9" key="3">
    <citation type="submission" date="2020-05" db="UniProtKB">
        <authorList>
            <consortium name="EnsemblMetazoa"/>
        </authorList>
    </citation>
    <scope>IDENTIFICATION</scope>
    <source>
        <strain evidence="9">USDA</strain>
    </source>
</reference>
<dbReference type="OMA" id="YYHPQRN"/>
<dbReference type="eggNOG" id="KOG2901">
    <property type="taxonomic scope" value="Eukaryota"/>
</dbReference>
<dbReference type="PANTHER" id="PTHR12049:SF7">
    <property type="entry name" value="PROTEIN ARGININE METHYLTRANSFERASE NDUFAF7, MITOCHONDRIAL"/>
    <property type="match status" value="1"/>
</dbReference>
<dbReference type="STRING" id="121224.E0VC44"/>
<dbReference type="HOGENOM" id="CLU_024840_3_1_1"/>
<comment type="catalytic activity">
    <reaction evidence="6 7">
        <text>L-arginyl-[protein] + 2 S-adenosyl-L-methionine = N(omega),N(omega)'-dimethyl-L-arginyl-[protein] + 2 S-adenosyl-L-homocysteine + 2 H(+)</text>
        <dbReference type="Rhea" id="RHEA:48108"/>
        <dbReference type="Rhea" id="RHEA-COMP:10532"/>
        <dbReference type="Rhea" id="RHEA-COMP:11992"/>
        <dbReference type="ChEBI" id="CHEBI:15378"/>
        <dbReference type="ChEBI" id="CHEBI:29965"/>
        <dbReference type="ChEBI" id="CHEBI:57856"/>
        <dbReference type="ChEBI" id="CHEBI:59789"/>
        <dbReference type="ChEBI" id="CHEBI:88221"/>
        <dbReference type="EC" id="2.1.1.320"/>
    </reaction>
</comment>
<evidence type="ECO:0000256" key="1">
    <source>
        <dbReference type="ARBA" id="ARBA00004173"/>
    </source>
</evidence>
<evidence type="ECO:0000313" key="9">
    <source>
        <dbReference type="EnsemblMetazoa" id="PHUM079850-PA"/>
    </source>
</evidence>
<dbReference type="KEGG" id="phu:Phum_PHUM079850"/>
<sequence length="428" mass="48735">MKWQLQWFQCRILRKYGSYVKVSRPDGNYKVVKKPNNDLLSFSKALHLKITANGPITVADYMRQCLANPSLGYYMQKDMIGEKGDFITSPEISQMFGEIIGTWIFHEFRKIGSPKPWQIIELGPGKGTLMKDVLKTLNTFKATDDLSVHLVEISPGLASLQATTLSSDVINIGVVSFEDKSNSHYKTCSSLYKVPIYWYDKLEKVPKGFSVILAHEFFDALPIHKFQKTSSGWREVLIDSTMNENGTNKFNYVISPKETVMSKLLIAKDEKRDHVEISHEAGLVAQEIAQRLEEFGGFSLFIDYGHFGEKQDTFRAFKNHQLVDPLTNPGLSDLTADVNFNYLTEIMKDKMFISGPIEQGKFLNNMGMNLRLKMLLKSCKNEQDEKILVSAYNMLTDDDKMGSRYKCLAAFPLVLKEHLTKYPVAGFH</sequence>
<keyword evidence="4 7" id="KW-0808">Transferase</keyword>
<dbReference type="CTD" id="8231356"/>
<comment type="function">
    <text evidence="7">Arginine methyltransferase involved in the assembly or stability of mitochondrial NADH:ubiquinone oxidoreductase complex (complex I).</text>
</comment>
<proteinExistence type="inferred from homology"/>
<evidence type="ECO:0000256" key="2">
    <source>
        <dbReference type="ARBA" id="ARBA00005891"/>
    </source>
</evidence>
<dbReference type="GeneID" id="8231356"/>
<dbReference type="Proteomes" id="UP000009046">
    <property type="component" value="Unassembled WGS sequence"/>
</dbReference>
<dbReference type="SUPFAM" id="SSF53335">
    <property type="entry name" value="S-adenosyl-L-methionine-dependent methyltransferases"/>
    <property type="match status" value="1"/>
</dbReference>
<dbReference type="VEuPathDB" id="VectorBase:PHUM079850"/>
<dbReference type="EC" id="2.1.1.320" evidence="7"/>
<dbReference type="RefSeq" id="XP_002423688.1">
    <property type="nucleotide sequence ID" value="XM_002423643.1"/>
</dbReference>
<accession>E0VC44</accession>
<evidence type="ECO:0000256" key="4">
    <source>
        <dbReference type="ARBA" id="ARBA00022679"/>
    </source>
</evidence>
<dbReference type="AlphaFoldDB" id="E0VC44"/>
<reference evidence="8" key="1">
    <citation type="submission" date="2007-04" db="EMBL/GenBank/DDBJ databases">
        <title>Annotation of Pediculus humanus corporis strain USDA.</title>
        <authorList>
            <person name="Kirkness E."/>
            <person name="Hannick L."/>
            <person name="Hass B."/>
            <person name="Bruggner R."/>
            <person name="Lawson D."/>
            <person name="Bidwell S."/>
            <person name="Joardar V."/>
            <person name="Caler E."/>
            <person name="Walenz B."/>
            <person name="Inman J."/>
            <person name="Schobel S."/>
            <person name="Galinsky K."/>
            <person name="Amedeo P."/>
            <person name="Strausberg R."/>
        </authorList>
    </citation>
    <scope>NUCLEOTIDE SEQUENCE</scope>
    <source>
        <strain evidence="8">USDA</strain>
    </source>
</reference>
<reference evidence="8" key="2">
    <citation type="submission" date="2007-04" db="EMBL/GenBank/DDBJ databases">
        <title>The genome of the human body louse.</title>
        <authorList>
            <consortium name="The Human Body Louse Genome Consortium"/>
            <person name="Kirkness E."/>
            <person name="Walenz B."/>
            <person name="Hass B."/>
            <person name="Bruggner R."/>
            <person name="Strausberg R."/>
        </authorList>
    </citation>
    <scope>NUCLEOTIDE SEQUENCE</scope>
    <source>
        <strain evidence="8">USDA</strain>
    </source>
</reference>
<dbReference type="FunCoup" id="E0VC44">
    <property type="interactions" value="1202"/>
</dbReference>
<keyword evidence="5 7" id="KW-0496">Mitochondrion</keyword>
<keyword evidence="10" id="KW-1185">Reference proteome</keyword>
<evidence type="ECO:0000313" key="10">
    <source>
        <dbReference type="Proteomes" id="UP000009046"/>
    </source>
</evidence>
<gene>
    <name evidence="9" type="primary">8231356</name>
    <name evidence="8" type="ORF">Phum_PHUM079850</name>
</gene>
<keyword evidence="3 7" id="KW-0489">Methyltransferase</keyword>
<dbReference type="EnsemblMetazoa" id="PHUM079850-RA">
    <property type="protein sequence ID" value="PHUM079850-PA"/>
    <property type="gene ID" value="PHUM079850"/>
</dbReference>
<evidence type="ECO:0000313" key="8">
    <source>
        <dbReference type="EMBL" id="EEB10950.1"/>
    </source>
</evidence>
<evidence type="ECO:0000256" key="6">
    <source>
        <dbReference type="ARBA" id="ARBA00048612"/>
    </source>
</evidence>
<evidence type="ECO:0000256" key="3">
    <source>
        <dbReference type="ARBA" id="ARBA00022603"/>
    </source>
</evidence>
<protein>
    <recommendedName>
        <fullName evidence="7">Protein arginine methyltransferase NDUFAF7</fullName>
        <ecNumber evidence="7">2.1.1.320</ecNumber>
    </recommendedName>
</protein>
<dbReference type="GO" id="GO:0032259">
    <property type="term" value="P:methylation"/>
    <property type="evidence" value="ECO:0007669"/>
    <property type="project" value="UniProtKB-KW"/>
</dbReference>
<organism>
    <name type="scientific">Pediculus humanus subsp. corporis</name>
    <name type="common">Body louse</name>
    <dbReference type="NCBI Taxonomy" id="121224"/>
    <lineage>
        <taxon>Eukaryota</taxon>
        <taxon>Metazoa</taxon>
        <taxon>Ecdysozoa</taxon>
        <taxon>Arthropoda</taxon>
        <taxon>Hexapoda</taxon>
        <taxon>Insecta</taxon>
        <taxon>Pterygota</taxon>
        <taxon>Neoptera</taxon>
        <taxon>Paraneoptera</taxon>
        <taxon>Psocodea</taxon>
        <taxon>Troctomorpha</taxon>
        <taxon>Phthiraptera</taxon>
        <taxon>Anoplura</taxon>
        <taxon>Pediculidae</taxon>
        <taxon>Pediculus</taxon>
    </lineage>
</organism>
<dbReference type="GO" id="GO:0035243">
    <property type="term" value="F:protein-arginine omega-N symmetric methyltransferase activity"/>
    <property type="evidence" value="ECO:0007669"/>
    <property type="project" value="UniProtKB-EC"/>
</dbReference>
<dbReference type="PANTHER" id="PTHR12049">
    <property type="entry name" value="PROTEIN ARGININE METHYLTRANSFERASE NDUFAF7, MITOCHONDRIAL"/>
    <property type="match status" value="1"/>
</dbReference>
<dbReference type="Pfam" id="PF02636">
    <property type="entry name" value="Methyltransf_28"/>
    <property type="match status" value="1"/>
</dbReference>
<dbReference type="Gene3D" id="3.40.50.12710">
    <property type="match status" value="1"/>
</dbReference>